<dbReference type="Proteomes" id="UP000279259">
    <property type="component" value="Unassembled WGS sequence"/>
</dbReference>
<keyword evidence="8" id="KW-1185">Reference proteome</keyword>
<dbReference type="AlphaFoldDB" id="A0A427XZ30"/>
<keyword evidence="7" id="KW-0808">Transferase</keyword>
<feature type="region of interest" description="Disordered" evidence="6">
    <location>
        <begin position="275"/>
        <end position="315"/>
    </location>
</feature>
<feature type="compositionally biased region" description="Low complexity" evidence="6">
    <location>
        <begin position="73"/>
        <end position="91"/>
    </location>
</feature>
<proteinExistence type="inferred from homology"/>
<evidence type="ECO:0000313" key="7">
    <source>
        <dbReference type="EMBL" id="RSH84067.1"/>
    </source>
</evidence>
<protein>
    <recommendedName>
        <fullName evidence="5">Ribosome biogenesis regulatory protein</fullName>
    </recommendedName>
</protein>
<feature type="compositionally biased region" description="Basic and acidic residues" evidence="6">
    <location>
        <begin position="305"/>
        <end position="315"/>
    </location>
</feature>
<evidence type="ECO:0000256" key="5">
    <source>
        <dbReference type="RuleBase" id="RU364132"/>
    </source>
</evidence>
<dbReference type="InterPro" id="IPR007023">
    <property type="entry name" value="Ribosom_reg"/>
</dbReference>
<feature type="compositionally biased region" description="Basic and acidic residues" evidence="6">
    <location>
        <begin position="122"/>
        <end position="157"/>
    </location>
</feature>
<comment type="function">
    <text evidence="5">Involved in ribosomal large subunit assembly.</text>
</comment>
<feature type="region of interest" description="Disordered" evidence="6">
    <location>
        <begin position="114"/>
        <end position="231"/>
    </location>
</feature>
<sequence>MDVSKELQEYAENHTTATIERAVPVEVDAGLLAAFDTTPVEAEAYSTSLEPHLLALTLTSTHSLLSSLFSLPTHSTPSGPTALLPTPTTLLPREKPLPKPKPLTKWERFAKEKGISHKKREKHEWDEERGEWVARWGRDGKNREKEDQWIHEVKAGEDADQDPAMTARKARKDRIAKNERQHARNLADAASAAAASGPFKVDGAGPSKSASKSTSTSASGGGSSISQAAKVSLRAVRKAELERSMLVSKTSTASLGKFDKAIEGEPRAKGVKRKFEANEDVQGEKDRQLQLLKGVERGRGRRPRGGREARARREG</sequence>
<comment type="similarity">
    <text evidence="2 5">Belongs to the RRS1 family.</text>
</comment>
<feature type="region of interest" description="Disordered" evidence="6">
    <location>
        <begin position="73"/>
        <end position="102"/>
    </location>
</feature>
<reference evidence="7 8" key="1">
    <citation type="submission" date="2018-11" db="EMBL/GenBank/DDBJ databases">
        <title>Genome sequence of Saitozyma podzolica DSM 27192.</title>
        <authorList>
            <person name="Aliyu H."/>
            <person name="Gorte O."/>
            <person name="Ochsenreither K."/>
        </authorList>
    </citation>
    <scope>NUCLEOTIDE SEQUENCE [LARGE SCALE GENOMIC DNA]</scope>
    <source>
        <strain evidence="7 8">DSM 27192</strain>
    </source>
</reference>
<dbReference type="GO" id="GO:0042254">
    <property type="term" value="P:ribosome biogenesis"/>
    <property type="evidence" value="ECO:0007669"/>
    <property type="project" value="UniProtKB-KW"/>
</dbReference>
<keyword evidence="3 5" id="KW-0690">Ribosome biogenesis</keyword>
<evidence type="ECO:0000256" key="4">
    <source>
        <dbReference type="ARBA" id="ARBA00023242"/>
    </source>
</evidence>
<evidence type="ECO:0000256" key="2">
    <source>
        <dbReference type="ARBA" id="ARBA00010077"/>
    </source>
</evidence>
<comment type="caution">
    <text evidence="7">The sequence shown here is derived from an EMBL/GenBank/DDBJ whole genome shotgun (WGS) entry which is preliminary data.</text>
</comment>
<evidence type="ECO:0000313" key="8">
    <source>
        <dbReference type="Proteomes" id="UP000279259"/>
    </source>
</evidence>
<dbReference type="STRING" id="1890683.A0A427XZ30"/>
<gene>
    <name evidence="7" type="primary">RRS1</name>
    <name evidence="7" type="ORF">EHS25_005312</name>
</gene>
<feature type="compositionally biased region" description="Low complexity" evidence="6">
    <location>
        <begin position="187"/>
        <end position="196"/>
    </location>
</feature>
<name>A0A427XZ30_9TREE</name>
<organism evidence="7 8">
    <name type="scientific">Saitozyma podzolica</name>
    <dbReference type="NCBI Taxonomy" id="1890683"/>
    <lineage>
        <taxon>Eukaryota</taxon>
        <taxon>Fungi</taxon>
        <taxon>Dikarya</taxon>
        <taxon>Basidiomycota</taxon>
        <taxon>Agaricomycotina</taxon>
        <taxon>Tremellomycetes</taxon>
        <taxon>Tremellales</taxon>
        <taxon>Trimorphomycetaceae</taxon>
        <taxon>Saitozyma</taxon>
    </lineage>
</organism>
<feature type="compositionally biased region" description="Basic and acidic residues" evidence="6">
    <location>
        <begin position="275"/>
        <end position="298"/>
    </location>
</feature>
<keyword evidence="4 5" id="KW-0539">Nucleus</keyword>
<evidence type="ECO:0000256" key="6">
    <source>
        <dbReference type="SAM" id="MobiDB-lite"/>
    </source>
</evidence>
<feature type="compositionally biased region" description="Low complexity" evidence="6">
    <location>
        <begin position="203"/>
        <end position="230"/>
    </location>
</feature>
<dbReference type="Pfam" id="PF04939">
    <property type="entry name" value="RRS1"/>
    <property type="match status" value="1"/>
</dbReference>
<comment type="subcellular location">
    <subcellularLocation>
        <location evidence="1 5">Nucleus</location>
    </subcellularLocation>
</comment>
<dbReference type="EMBL" id="RSCD01000022">
    <property type="protein sequence ID" value="RSH84067.1"/>
    <property type="molecule type" value="Genomic_DNA"/>
</dbReference>
<dbReference type="OrthoDB" id="28455at2759"/>
<evidence type="ECO:0000256" key="1">
    <source>
        <dbReference type="ARBA" id="ARBA00004123"/>
    </source>
</evidence>
<accession>A0A427XZ30</accession>
<dbReference type="GO" id="GO:0005634">
    <property type="term" value="C:nucleus"/>
    <property type="evidence" value="ECO:0007669"/>
    <property type="project" value="UniProtKB-SubCell"/>
</dbReference>
<evidence type="ECO:0000256" key="3">
    <source>
        <dbReference type="ARBA" id="ARBA00022517"/>
    </source>
</evidence>
<dbReference type="GO" id="GO:0016740">
    <property type="term" value="F:transferase activity"/>
    <property type="evidence" value="ECO:0007669"/>
    <property type="project" value="UniProtKB-KW"/>
</dbReference>
<feature type="compositionally biased region" description="Basic and acidic residues" evidence="6">
    <location>
        <begin position="173"/>
        <end position="182"/>
    </location>
</feature>